<evidence type="ECO:0008006" key="3">
    <source>
        <dbReference type="Google" id="ProtNLM"/>
    </source>
</evidence>
<sequence length="97" mass="10658">MSPSAKMSPRAVVIDSGSGFTKAGFGGDRQPLRPSDYNLATAIQYPTRTKENRNTDVWMATYNVGHAVDPNYEGLNQPLYPIRAGGVITNWQDADRI</sequence>
<organism evidence="1 2">
    <name type="scientific">Colletotrichum cuscutae</name>
    <dbReference type="NCBI Taxonomy" id="1209917"/>
    <lineage>
        <taxon>Eukaryota</taxon>
        <taxon>Fungi</taxon>
        <taxon>Dikarya</taxon>
        <taxon>Ascomycota</taxon>
        <taxon>Pezizomycotina</taxon>
        <taxon>Sordariomycetes</taxon>
        <taxon>Hypocreomycetidae</taxon>
        <taxon>Glomerellales</taxon>
        <taxon>Glomerellaceae</taxon>
        <taxon>Colletotrichum</taxon>
        <taxon>Colletotrichum acutatum species complex</taxon>
    </lineage>
</organism>
<comment type="caution">
    <text evidence="1">The sequence shown here is derived from an EMBL/GenBank/DDBJ whole genome shotgun (WGS) entry which is preliminary data.</text>
</comment>
<reference evidence="1" key="1">
    <citation type="submission" date="2016-11" db="EMBL/GenBank/DDBJ databases">
        <title>The genome sequence of Colletotrichum cuscutae.</title>
        <authorList>
            <person name="Baroncelli R."/>
        </authorList>
    </citation>
    <scope>NUCLEOTIDE SEQUENCE</scope>
    <source>
        <strain evidence="1">IMI 304802</strain>
    </source>
</reference>
<dbReference type="Pfam" id="PF00022">
    <property type="entry name" value="Actin"/>
    <property type="match status" value="1"/>
</dbReference>
<dbReference type="EMBL" id="MPDP01000299">
    <property type="protein sequence ID" value="KAK1451261.1"/>
    <property type="molecule type" value="Genomic_DNA"/>
</dbReference>
<dbReference type="InterPro" id="IPR004000">
    <property type="entry name" value="Actin"/>
</dbReference>
<dbReference type="AlphaFoldDB" id="A0AAI9U6J8"/>
<protein>
    <recommendedName>
        <fullName evidence="3">Actin</fullName>
    </recommendedName>
</protein>
<accession>A0AAI9U6J8</accession>
<dbReference type="InterPro" id="IPR043129">
    <property type="entry name" value="ATPase_NBD"/>
</dbReference>
<gene>
    <name evidence="1" type="ORF">CCUS01_11048</name>
</gene>
<proteinExistence type="predicted"/>
<keyword evidence="2" id="KW-1185">Reference proteome</keyword>
<evidence type="ECO:0000313" key="1">
    <source>
        <dbReference type="EMBL" id="KAK1451261.1"/>
    </source>
</evidence>
<dbReference type="Proteomes" id="UP001239213">
    <property type="component" value="Unassembled WGS sequence"/>
</dbReference>
<dbReference type="Gene3D" id="3.30.420.40">
    <property type="match status" value="1"/>
</dbReference>
<evidence type="ECO:0000313" key="2">
    <source>
        <dbReference type="Proteomes" id="UP001239213"/>
    </source>
</evidence>
<name>A0AAI9U6J8_9PEZI</name>
<dbReference type="SUPFAM" id="SSF53067">
    <property type="entry name" value="Actin-like ATPase domain"/>
    <property type="match status" value="1"/>
</dbReference>